<evidence type="ECO:0000313" key="2">
    <source>
        <dbReference type="Proteomes" id="UP000076837"/>
    </source>
</evidence>
<keyword evidence="2" id="KW-1185">Reference proteome</keyword>
<protein>
    <submittedName>
        <fullName evidence="1">Uncharacterized protein</fullName>
    </submittedName>
</protein>
<organism evidence="1 2">
    <name type="scientific">Didymella rabiei</name>
    <name type="common">Chickpea ascochyta blight fungus</name>
    <name type="synonym">Mycosphaerella rabiei</name>
    <dbReference type="NCBI Taxonomy" id="5454"/>
    <lineage>
        <taxon>Eukaryota</taxon>
        <taxon>Fungi</taxon>
        <taxon>Dikarya</taxon>
        <taxon>Ascomycota</taxon>
        <taxon>Pezizomycotina</taxon>
        <taxon>Dothideomycetes</taxon>
        <taxon>Pleosporomycetidae</taxon>
        <taxon>Pleosporales</taxon>
        <taxon>Pleosporineae</taxon>
        <taxon>Didymellaceae</taxon>
        <taxon>Ascochyta</taxon>
    </lineage>
</organism>
<evidence type="ECO:0000313" key="1">
    <source>
        <dbReference type="EMBL" id="KZM28419.1"/>
    </source>
</evidence>
<dbReference type="AlphaFoldDB" id="A0A163M5J3"/>
<reference evidence="1 2" key="1">
    <citation type="journal article" date="2016" name="Sci. Rep.">
        <title>Draft genome sequencing and secretome analysis of fungal phytopathogen Ascochyta rabiei provides insight into the necrotrophic effector repertoire.</title>
        <authorList>
            <person name="Verma S."/>
            <person name="Gazara R.K."/>
            <person name="Nizam S."/>
            <person name="Parween S."/>
            <person name="Chattopadhyay D."/>
            <person name="Verma P.K."/>
        </authorList>
    </citation>
    <scope>NUCLEOTIDE SEQUENCE [LARGE SCALE GENOMIC DNA]</scope>
    <source>
        <strain evidence="1 2">ArDII</strain>
    </source>
</reference>
<name>A0A163M5J3_DIDRA</name>
<comment type="caution">
    <text evidence="1">The sequence shown here is derived from an EMBL/GenBank/DDBJ whole genome shotgun (WGS) entry which is preliminary data.</text>
</comment>
<dbReference type="Proteomes" id="UP000076837">
    <property type="component" value="Unassembled WGS sequence"/>
</dbReference>
<accession>A0A163M5J3</accession>
<sequence length="284" mass="31819">MVDELYPVCEVNADLVFMHAITVAWNKFQELLDMFTILVAYEEDWEAKNPLRAAAARTTNCASTAIKLAQAESVYPARLSPTFVKSVKTEPVRERRKVGFNPQAQVQDREDTFLIRTMFVHSRPQGCYYRSSSAYQRGMCTCSPGSEYIDTSEANLLPANVSNLKIYLTDDENAFDSLQSNPSLYGASVGDCQGIVSLHRLTDDIFRSIHDYSVRDDKTKDDLEVLTEGADGMVVLVDEHGNLLDGFLFDGSVEGEEDSGNESSSEKRKRADQGCWTCLKEYLL</sequence>
<dbReference type="EMBL" id="JYNV01000019">
    <property type="protein sequence ID" value="KZM28419.1"/>
    <property type="molecule type" value="Genomic_DNA"/>
</dbReference>
<gene>
    <name evidence="1" type="ORF">ST47_g428</name>
</gene>
<proteinExistence type="predicted"/>